<feature type="transmembrane region" description="Helical" evidence="2">
    <location>
        <begin position="284"/>
        <end position="306"/>
    </location>
</feature>
<name>A0A1I9LKD1_CAURA</name>
<keyword evidence="2" id="KW-1133">Transmembrane helix</keyword>
<sequence>MTVIPVQKIVNLIWVRENYKFFQGDIITQEPIASTLVYWYKLNYPHIYAAYQTEAIREITRNFGPQGNVVLRGEELPLLPEGLVEEIQQLEWDFQQELKETNLDLLYFRHKEYERFQQYVNLPLQDLPVLTSKLFAKSQLSEDCQITFHLMEGNLEQAMALVEQKLINRNGFAPNGETLERNLGYYLELLQQDQILANQKIQETQQVFQAKMLTKAKKKFKKFFKTFSKPHPHIKSHPLENTENVPEAVSEPSSSSYSHQDDRQTEFRAVVNTNNSLPPSDGTWAWFGSLLPLGIVIVAKGISLLFNKQNEMESPGAILSDLRKLKDI</sequence>
<evidence type="ECO:0000256" key="2">
    <source>
        <dbReference type="SAM" id="Phobius"/>
    </source>
</evidence>
<keyword evidence="3" id="KW-0934">Plastid</keyword>
<organism evidence="3">
    <name type="scientific">Caulerpa racemosa</name>
    <name type="common">Green alga</name>
    <dbReference type="NCBI Taxonomy" id="76317"/>
    <lineage>
        <taxon>Eukaryota</taxon>
        <taxon>Viridiplantae</taxon>
        <taxon>Chlorophyta</taxon>
        <taxon>core chlorophytes</taxon>
        <taxon>Ulvophyceae</taxon>
        <taxon>TCBD clade</taxon>
        <taxon>Bryopsidales</taxon>
        <taxon>Halimedineae</taxon>
        <taxon>Caulerpaceae</taxon>
        <taxon>Caulerpa</taxon>
    </lineage>
</organism>
<geneLocation type="chloroplast" evidence="3"/>
<evidence type="ECO:0000256" key="1">
    <source>
        <dbReference type="SAM" id="MobiDB-lite"/>
    </source>
</evidence>
<dbReference type="EMBL" id="KT946602">
    <property type="protein sequence ID" value="ANJ70792.1"/>
    <property type="molecule type" value="Genomic_DNA"/>
</dbReference>
<accession>A0A1I9LKD1</accession>
<keyword evidence="3" id="KW-0150">Chloroplast</keyword>
<dbReference type="RefSeq" id="YP_009326794.1">
    <property type="nucleotide sequence ID" value="NC_032042.1"/>
</dbReference>
<keyword evidence="2" id="KW-0812">Transmembrane</keyword>
<evidence type="ECO:0000313" key="3">
    <source>
        <dbReference type="EMBL" id="ANJ70792.1"/>
    </source>
</evidence>
<dbReference type="AlphaFoldDB" id="A0A1I9LKD1"/>
<reference evidence="3" key="1">
    <citation type="submission" date="2015-10" db="EMBL/GenBank/DDBJ databases">
        <title>Complete chloroplast Genomes for Caulerpa racemosa and Codium decorticatum (Bryopsidales, Chlorophyta) and Comparative Analyses of Five Siphonous Green Seaweed Plastomes.</title>
        <authorList>
            <person name="Lam D.W."/>
            <person name="Lopez-Bautista J.M."/>
        </authorList>
    </citation>
    <scope>NUCLEOTIDE SEQUENCE</scope>
</reference>
<protein>
    <submittedName>
        <fullName evidence="3">Uncharacterized protein</fullName>
    </submittedName>
</protein>
<proteinExistence type="predicted"/>
<keyword evidence="2" id="KW-0472">Membrane</keyword>
<gene>
    <name evidence="3" type="primary">orf15</name>
</gene>
<feature type="region of interest" description="Disordered" evidence="1">
    <location>
        <begin position="228"/>
        <end position="263"/>
    </location>
</feature>
<dbReference type="GeneID" id="30511913"/>